<evidence type="ECO:0000256" key="1">
    <source>
        <dbReference type="SAM" id="MobiDB-lite"/>
    </source>
</evidence>
<feature type="compositionally biased region" description="Polar residues" evidence="1">
    <location>
        <begin position="422"/>
        <end position="434"/>
    </location>
</feature>
<evidence type="ECO:0000313" key="3">
    <source>
        <dbReference type="Proteomes" id="UP000297245"/>
    </source>
</evidence>
<protein>
    <submittedName>
        <fullName evidence="2">Uncharacterized protein</fullName>
    </submittedName>
</protein>
<dbReference type="AlphaFoldDB" id="A0A4S8LZF8"/>
<feature type="region of interest" description="Disordered" evidence="1">
    <location>
        <begin position="455"/>
        <end position="481"/>
    </location>
</feature>
<reference evidence="2 3" key="1">
    <citation type="journal article" date="2019" name="Nat. Ecol. Evol.">
        <title>Megaphylogeny resolves global patterns of mushroom evolution.</title>
        <authorList>
            <person name="Varga T."/>
            <person name="Krizsan K."/>
            <person name="Foldi C."/>
            <person name="Dima B."/>
            <person name="Sanchez-Garcia M."/>
            <person name="Sanchez-Ramirez S."/>
            <person name="Szollosi G.J."/>
            <person name="Szarkandi J.G."/>
            <person name="Papp V."/>
            <person name="Albert L."/>
            <person name="Andreopoulos W."/>
            <person name="Angelini C."/>
            <person name="Antonin V."/>
            <person name="Barry K.W."/>
            <person name="Bougher N.L."/>
            <person name="Buchanan P."/>
            <person name="Buyck B."/>
            <person name="Bense V."/>
            <person name="Catcheside P."/>
            <person name="Chovatia M."/>
            <person name="Cooper J."/>
            <person name="Damon W."/>
            <person name="Desjardin D."/>
            <person name="Finy P."/>
            <person name="Geml J."/>
            <person name="Haridas S."/>
            <person name="Hughes K."/>
            <person name="Justo A."/>
            <person name="Karasinski D."/>
            <person name="Kautmanova I."/>
            <person name="Kiss B."/>
            <person name="Kocsube S."/>
            <person name="Kotiranta H."/>
            <person name="LaButti K.M."/>
            <person name="Lechner B.E."/>
            <person name="Liimatainen K."/>
            <person name="Lipzen A."/>
            <person name="Lukacs Z."/>
            <person name="Mihaltcheva S."/>
            <person name="Morgado L.N."/>
            <person name="Niskanen T."/>
            <person name="Noordeloos M.E."/>
            <person name="Ohm R.A."/>
            <person name="Ortiz-Santana B."/>
            <person name="Ovrebo C."/>
            <person name="Racz N."/>
            <person name="Riley R."/>
            <person name="Savchenko A."/>
            <person name="Shiryaev A."/>
            <person name="Soop K."/>
            <person name="Spirin V."/>
            <person name="Szebenyi C."/>
            <person name="Tomsovsky M."/>
            <person name="Tulloss R.E."/>
            <person name="Uehling J."/>
            <person name="Grigoriev I.V."/>
            <person name="Vagvolgyi C."/>
            <person name="Papp T."/>
            <person name="Martin F.M."/>
            <person name="Miettinen O."/>
            <person name="Hibbett D.S."/>
            <person name="Nagy L.G."/>
        </authorList>
    </citation>
    <scope>NUCLEOTIDE SEQUENCE [LARGE SCALE GENOMIC DNA]</scope>
    <source>
        <strain evidence="2 3">CBS 962.96</strain>
    </source>
</reference>
<accession>A0A4S8LZF8</accession>
<dbReference type="EMBL" id="ML179208">
    <property type="protein sequence ID" value="THU95117.1"/>
    <property type="molecule type" value="Genomic_DNA"/>
</dbReference>
<feature type="compositionally biased region" description="Basic and acidic residues" evidence="1">
    <location>
        <begin position="546"/>
        <end position="560"/>
    </location>
</feature>
<feature type="region of interest" description="Disordered" evidence="1">
    <location>
        <begin position="504"/>
        <end position="576"/>
    </location>
</feature>
<feature type="compositionally biased region" description="Polar residues" evidence="1">
    <location>
        <begin position="395"/>
        <end position="411"/>
    </location>
</feature>
<dbReference type="OrthoDB" id="3067489at2759"/>
<feature type="compositionally biased region" description="Polar residues" evidence="1">
    <location>
        <begin position="461"/>
        <end position="480"/>
    </location>
</feature>
<proteinExistence type="predicted"/>
<dbReference type="Proteomes" id="UP000297245">
    <property type="component" value="Unassembled WGS sequence"/>
</dbReference>
<organism evidence="2 3">
    <name type="scientific">Dendrothele bispora (strain CBS 962.96)</name>
    <dbReference type="NCBI Taxonomy" id="1314807"/>
    <lineage>
        <taxon>Eukaryota</taxon>
        <taxon>Fungi</taxon>
        <taxon>Dikarya</taxon>
        <taxon>Basidiomycota</taxon>
        <taxon>Agaricomycotina</taxon>
        <taxon>Agaricomycetes</taxon>
        <taxon>Agaricomycetidae</taxon>
        <taxon>Agaricales</taxon>
        <taxon>Agaricales incertae sedis</taxon>
        <taxon>Dendrothele</taxon>
    </lineage>
</organism>
<feature type="compositionally biased region" description="Basic residues" evidence="1">
    <location>
        <begin position="512"/>
        <end position="526"/>
    </location>
</feature>
<feature type="region of interest" description="Disordered" evidence="1">
    <location>
        <begin position="71"/>
        <end position="98"/>
    </location>
</feature>
<gene>
    <name evidence="2" type="ORF">K435DRAFT_859901</name>
</gene>
<feature type="region of interest" description="Disordered" evidence="1">
    <location>
        <begin position="395"/>
        <end position="434"/>
    </location>
</feature>
<sequence>MFKRAKQDQFARKFVDERPEAWIKLLAEKWKNMKKQHQSTIDGAISEPDLSGMAALFTVGDERIYARKLHQQDYNQRNQGKKASELNSGGEAGQKHTEGLTQETLYRSQQENLVRVQVLLQSLIGHSRGQIGHAQFFCMAAYYGENDVLQTTLLEAGSESFEEYLTEADLIELQEHWRDFAESKIERNLPKLHETKLTRSAKGNQYVLPPFDEDKSLKTYRKDLERFLEASWLLVWPASSELPGIPHSQVLESPQKFFRDGLLEDVSVKIDDAGQIDGSSLLPLSRAITQFQLVNPEISVFKDKDELAAALPQPQSHSEEVEDLTDLNNPRFRQHLSPSLLGMNVGVPSTVMGTPTPHVVATPDSSHTNVVISCSLPPHPRCADIAIVALSPQPTSSAVSQSPLQGNTIDLPQSPLRRNTESRVGSPTMSPTGPTLATVIHAELPADDIMSSGLKPVVVPSSHSQNAAKESSPQSVSNTDFPLAGNTDIVTTVVTSSNTVQLVDKGTGVQGRAKRGGKGGRGRGRGGRNTQVPSVEEVTVQVEDSGNPKDNGKKRVRSDLDEMGGSNGTTAEAEGW</sequence>
<evidence type="ECO:0000313" key="2">
    <source>
        <dbReference type="EMBL" id="THU95117.1"/>
    </source>
</evidence>
<name>A0A4S8LZF8_DENBC</name>
<keyword evidence="3" id="KW-1185">Reference proteome</keyword>